<dbReference type="AlphaFoldDB" id="A0AAJ2F162"/>
<keyword evidence="5" id="KW-1185">Reference proteome</keyword>
<evidence type="ECO:0000256" key="2">
    <source>
        <dbReference type="SAM" id="Phobius"/>
    </source>
</evidence>
<feature type="compositionally biased region" description="Pro residues" evidence="1">
    <location>
        <begin position="42"/>
        <end position="53"/>
    </location>
</feature>
<evidence type="ECO:0000313" key="4">
    <source>
        <dbReference type="EMBL" id="MDR6836803.1"/>
    </source>
</evidence>
<protein>
    <submittedName>
        <fullName evidence="3">Uncharacterized protein</fullName>
    </submittedName>
</protein>
<dbReference type="Proteomes" id="UP001253458">
    <property type="component" value="Unassembled WGS sequence"/>
</dbReference>
<dbReference type="EMBL" id="JAVDTL010000002">
    <property type="protein sequence ID" value="MDR6766259.1"/>
    <property type="molecule type" value="Genomic_DNA"/>
</dbReference>
<dbReference type="Proteomes" id="UP001249076">
    <property type="component" value="Unassembled WGS sequence"/>
</dbReference>
<evidence type="ECO:0000313" key="6">
    <source>
        <dbReference type="Proteomes" id="UP001253458"/>
    </source>
</evidence>
<proteinExistence type="predicted"/>
<gene>
    <name evidence="3" type="ORF">J2W88_001524</name>
    <name evidence="4" type="ORF">J2W93_001631</name>
</gene>
<dbReference type="RefSeq" id="WP_209817246.1">
    <property type="nucleotide sequence ID" value="NZ_JAVDTL010000002.1"/>
</dbReference>
<keyword evidence="2" id="KW-1133">Transmembrane helix</keyword>
<evidence type="ECO:0000313" key="5">
    <source>
        <dbReference type="Proteomes" id="UP001249076"/>
    </source>
</evidence>
<evidence type="ECO:0000256" key="1">
    <source>
        <dbReference type="SAM" id="MobiDB-lite"/>
    </source>
</evidence>
<evidence type="ECO:0000313" key="3">
    <source>
        <dbReference type="EMBL" id="MDR6766259.1"/>
    </source>
</evidence>
<keyword evidence="2" id="KW-0812">Transmembrane</keyword>
<accession>A0AAJ2F162</accession>
<reference evidence="3 5" key="1">
    <citation type="submission" date="2023-07" db="EMBL/GenBank/DDBJ databases">
        <title>Sorghum-associated microbial communities from plants grown in Nebraska, USA.</title>
        <authorList>
            <person name="Schachtman D."/>
        </authorList>
    </citation>
    <scope>NUCLEOTIDE SEQUENCE</scope>
    <source>
        <strain evidence="4 5">BE105</strain>
        <strain evidence="3">BE69</strain>
    </source>
</reference>
<dbReference type="EMBL" id="JAVDTS010000002">
    <property type="protein sequence ID" value="MDR6836803.1"/>
    <property type="molecule type" value="Genomic_DNA"/>
</dbReference>
<sequence>MSNAWVLVYVLLGALLAWPCARLLRRMLQARQPLRCVQPYRPALPPEESPVPPQDGVNKAP</sequence>
<name>A0AAJ2F162_ACIDE</name>
<feature type="transmembrane region" description="Helical" evidence="2">
    <location>
        <begin position="6"/>
        <end position="24"/>
    </location>
</feature>
<comment type="caution">
    <text evidence="3">The sequence shown here is derived from an EMBL/GenBank/DDBJ whole genome shotgun (WGS) entry which is preliminary data.</text>
</comment>
<feature type="region of interest" description="Disordered" evidence="1">
    <location>
        <begin position="40"/>
        <end position="61"/>
    </location>
</feature>
<keyword evidence="2" id="KW-0472">Membrane</keyword>
<organism evidence="3 6">
    <name type="scientific">Acidovorax delafieldii</name>
    <name type="common">Pseudomonas delafieldii</name>
    <dbReference type="NCBI Taxonomy" id="47920"/>
    <lineage>
        <taxon>Bacteria</taxon>
        <taxon>Pseudomonadati</taxon>
        <taxon>Pseudomonadota</taxon>
        <taxon>Betaproteobacteria</taxon>
        <taxon>Burkholderiales</taxon>
        <taxon>Comamonadaceae</taxon>
        <taxon>Acidovorax</taxon>
    </lineage>
</organism>